<evidence type="ECO:0000256" key="4">
    <source>
        <dbReference type="SAM" id="MobiDB-lite"/>
    </source>
</evidence>
<feature type="region of interest" description="Disordered" evidence="4">
    <location>
        <begin position="189"/>
        <end position="241"/>
    </location>
</feature>
<feature type="compositionally biased region" description="Basic and acidic residues" evidence="4">
    <location>
        <begin position="223"/>
        <end position="241"/>
    </location>
</feature>
<proteinExistence type="inferred from homology"/>
<dbReference type="PANTHER" id="PTHR12775">
    <property type="entry name" value="PROTEIN C20ORF43 HOMOLOG"/>
    <property type="match status" value="1"/>
</dbReference>
<dbReference type="CDD" id="cd16653">
    <property type="entry name" value="RING-like_Rtf2"/>
    <property type="match status" value="1"/>
</dbReference>
<feature type="compositionally biased region" description="Basic and acidic residues" evidence="4">
    <location>
        <begin position="189"/>
        <end position="203"/>
    </location>
</feature>
<evidence type="ECO:0000313" key="5">
    <source>
        <dbReference type="EMBL" id="CAH0387218.1"/>
    </source>
</evidence>
<dbReference type="InterPro" id="IPR006735">
    <property type="entry name" value="Rtf2"/>
</dbReference>
<keyword evidence="6" id="KW-1185">Reference proteome</keyword>
<dbReference type="GO" id="GO:0005634">
    <property type="term" value="C:nucleus"/>
    <property type="evidence" value="ECO:0007669"/>
    <property type="project" value="TreeGrafter"/>
</dbReference>
<comment type="similarity">
    <text evidence="1">Belongs to the rtf2 family.</text>
</comment>
<feature type="region of interest" description="Disordered" evidence="4">
    <location>
        <begin position="1"/>
        <end position="22"/>
    </location>
</feature>
<dbReference type="KEGG" id="btab:109030621"/>
<evidence type="ECO:0000313" key="6">
    <source>
        <dbReference type="Proteomes" id="UP001152759"/>
    </source>
</evidence>
<feature type="compositionally biased region" description="Polar residues" evidence="4">
    <location>
        <begin position="206"/>
        <end position="222"/>
    </location>
</feature>
<dbReference type="Pfam" id="PF04641">
    <property type="entry name" value="Rtf2"/>
    <property type="match status" value="1"/>
</dbReference>
<dbReference type="InterPro" id="IPR027799">
    <property type="entry name" value="Rtf2_RING-finger"/>
</dbReference>
<accession>A0A9P0A8V9</accession>
<dbReference type="GO" id="GO:0006274">
    <property type="term" value="P:DNA replication termination"/>
    <property type="evidence" value="ECO:0007669"/>
    <property type="project" value="TreeGrafter"/>
</dbReference>
<dbReference type="PANTHER" id="PTHR12775:SF0">
    <property type="entry name" value="REPLICATION TERMINATION FACTOR 2"/>
    <property type="match status" value="1"/>
</dbReference>
<protein>
    <recommendedName>
        <fullName evidence="2">Replication termination factor 2</fullName>
    </recommendedName>
    <alternativeName>
        <fullName evidence="3">Replication termination factor 2 domain-containing protein 1</fullName>
    </alternativeName>
</protein>
<name>A0A9P0A8V9_BEMTA</name>
<sequence length="296" mass="33180">MGCDGGTIPKRDELVKTKKKPEQKDKASELSFRWCHCSITQQPLQKPIVACGLGRLYSKISILEALLDRTLLPDTARHVKSIKDVKELKLTPNPSFSAKAEKGDGYVDRQCSEYICPTIGLEMNGKFKFCFLWTCGCVMSERALKQIKDKNCLQCQKPFTADDVVILNASDEDLTRMSDRLETRQARLKAEKKDKKLKLKEGMGDASTSQNGKKPVATTSHPNDPKDAKSDQAKVGEKRATSIKELVDPAFKKAKSEYSVSKDPNATDVYKSLFTTSSKAQNQTKAHWITYNPFYN</sequence>
<evidence type="ECO:0000256" key="3">
    <source>
        <dbReference type="ARBA" id="ARBA00030367"/>
    </source>
</evidence>
<dbReference type="Proteomes" id="UP001152759">
    <property type="component" value="Chromosome 3"/>
</dbReference>
<evidence type="ECO:0000256" key="1">
    <source>
        <dbReference type="ARBA" id="ARBA00009885"/>
    </source>
</evidence>
<organism evidence="5 6">
    <name type="scientific">Bemisia tabaci</name>
    <name type="common">Sweetpotato whitefly</name>
    <name type="synonym">Aleurodes tabaci</name>
    <dbReference type="NCBI Taxonomy" id="7038"/>
    <lineage>
        <taxon>Eukaryota</taxon>
        <taxon>Metazoa</taxon>
        <taxon>Ecdysozoa</taxon>
        <taxon>Arthropoda</taxon>
        <taxon>Hexapoda</taxon>
        <taxon>Insecta</taxon>
        <taxon>Pterygota</taxon>
        <taxon>Neoptera</taxon>
        <taxon>Paraneoptera</taxon>
        <taxon>Hemiptera</taxon>
        <taxon>Sternorrhyncha</taxon>
        <taxon>Aleyrodoidea</taxon>
        <taxon>Aleyrodidae</taxon>
        <taxon>Aleyrodinae</taxon>
        <taxon>Bemisia</taxon>
    </lineage>
</organism>
<feature type="compositionally biased region" description="Basic and acidic residues" evidence="4">
    <location>
        <begin position="9"/>
        <end position="22"/>
    </location>
</feature>
<dbReference type="AlphaFoldDB" id="A0A9P0A8V9"/>
<reference evidence="5" key="1">
    <citation type="submission" date="2021-12" db="EMBL/GenBank/DDBJ databases">
        <authorList>
            <person name="King R."/>
        </authorList>
    </citation>
    <scope>NUCLEOTIDE SEQUENCE</scope>
</reference>
<evidence type="ECO:0000256" key="2">
    <source>
        <dbReference type="ARBA" id="ARBA00015157"/>
    </source>
</evidence>
<dbReference type="EMBL" id="OU963864">
    <property type="protein sequence ID" value="CAH0387218.1"/>
    <property type="molecule type" value="Genomic_DNA"/>
</dbReference>
<gene>
    <name evidence="5" type="ORF">BEMITA_LOCUS6259</name>
</gene>